<dbReference type="Gene3D" id="2.20.25.10">
    <property type="match status" value="1"/>
</dbReference>
<proteinExistence type="predicted"/>
<dbReference type="RefSeq" id="WP_377167512.1">
    <property type="nucleotide sequence ID" value="NZ_JBHSMQ010000004.1"/>
</dbReference>
<reference evidence="2" key="1">
    <citation type="journal article" date="2019" name="Int. J. Syst. Evol. Microbiol.">
        <title>The Global Catalogue of Microorganisms (GCM) 10K type strain sequencing project: providing services to taxonomists for standard genome sequencing and annotation.</title>
        <authorList>
            <consortium name="The Broad Institute Genomics Platform"/>
            <consortium name="The Broad Institute Genome Sequencing Center for Infectious Disease"/>
            <person name="Wu L."/>
            <person name="Ma J."/>
        </authorList>
    </citation>
    <scope>NUCLEOTIDE SEQUENCE [LARGE SCALE GENOMIC DNA]</scope>
    <source>
        <strain evidence="2">CGMCC 4.1469</strain>
    </source>
</reference>
<protein>
    <submittedName>
        <fullName evidence="1">Uncharacterized protein</fullName>
    </submittedName>
</protein>
<name>A0ABW0KRB7_9BACT</name>
<organism evidence="1 2">
    <name type="scientific">Prosthecobacter fluviatilis</name>
    <dbReference type="NCBI Taxonomy" id="445931"/>
    <lineage>
        <taxon>Bacteria</taxon>
        <taxon>Pseudomonadati</taxon>
        <taxon>Verrucomicrobiota</taxon>
        <taxon>Verrucomicrobiia</taxon>
        <taxon>Verrucomicrobiales</taxon>
        <taxon>Verrucomicrobiaceae</taxon>
        <taxon>Prosthecobacter</taxon>
    </lineage>
</organism>
<accession>A0ABW0KRB7</accession>
<dbReference type="EMBL" id="JBHSMQ010000004">
    <property type="protein sequence ID" value="MFC5455914.1"/>
    <property type="molecule type" value="Genomic_DNA"/>
</dbReference>
<evidence type="ECO:0000313" key="2">
    <source>
        <dbReference type="Proteomes" id="UP001596052"/>
    </source>
</evidence>
<gene>
    <name evidence="1" type="ORF">ACFQDI_13700</name>
</gene>
<evidence type="ECO:0000313" key="1">
    <source>
        <dbReference type="EMBL" id="MFC5455914.1"/>
    </source>
</evidence>
<comment type="caution">
    <text evidence="1">The sequence shown here is derived from an EMBL/GenBank/DDBJ whole genome shotgun (WGS) entry which is preliminary data.</text>
</comment>
<keyword evidence="2" id="KW-1185">Reference proteome</keyword>
<dbReference type="SUPFAM" id="SSF158997">
    <property type="entry name" value="Trm112p-like"/>
    <property type="match status" value="1"/>
</dbReference>
<sequence length="64" mass="7211">MQNETQWLEDFLPLMRCPDTHQPLRRATAEECAQHQVDAALATADGTRLFVIDAGIPILLPRQP</sequence>
<dbReference type="Proteomes" id="UP001596052">
    <property type="component" value="Unassembled WGS sequence"/>
</dbReference>